<feature type="signal peptide" evidence="1">
    <location>
        <begin position="1"/>
        <end position="28"/>
    </location>
</feature>
<keyword evidence="1" id="KW-0732">Signal</keyword>
<dbReference type="RefSeq" id="WP_002881606.1">
    <property type="nucleotide sequence ID" value="NZ_CP190015.1"/>
</dbReference>
<protein>
    <submittedName>
        <fullName evidence="2">Uncharacterized protein</fullName>
    </submittedName>
</protein>
<feature type="chain" id="PRO_5016234292" evidence="1">
    <location>
        <begin position="29"/>
        <end position="227"/>
    </location>
</feature>
<comment type="caution">
    <text evidence="2">The sequence shown here is derived from an EMBL/GenBank/DDBJ whole genome shotgun (WGS) entry which is preliminary data.</text>
</comment>
<evidence type="ECO:0000256" key="1">
    <source>
        <dbReference type="SAM" id="SignalP"/>
    </source>
</evidence>
<sequence length="227" mass="26192">MNKRHKTNSIILPMLATFLTMSAPITVAASCTHEKPVVTISSNSNHTFLNENGERIIKGSASEFFNTNRSGIFNPIDSSDRFYHILRKDNNQLINDVHDKNHKYKIKGNFDFLNFENLSAPYSYRIYSFRYDELVKNIPGVATRKKYYEHRNNPKAVYIVLYWTLKTNEAAPNFVSDIITPSAARLGIQFNPELKEEAPWPFVKGILANNNFWKNVIEPVVLIFDKE</sequence>
<dbReference type="EMBL" id="QKLP01000001">
    <property type="protein sequence ID" value="PYF43750.1"/>
    <property type="molecule type" value="Genomic_DNA"/>
</dbReference>
<organism evidence="2 3">
    <name type="scientific">Metamycoplasma alkalescens</name>
    <dbReference type="NCBI Taxonomy" id="45363"/>
    <lineage>
        <taxon>Bacteria</taxon>
        <taxon>Bacillati</taxon>
        <taxon>Mycoplasmatota</taxon>
        <taxon>Mycoplasmoidales</taxon>
        <taxon>Metamycoplasmataceae</taxon>
        <taxon>Metamycoplasma</taxon>
    </lineage>
</organism>
<accession>A0A318U5M3</accession>
<dbReference type="AlphaFoldDB" id="A0A318U5M3"/>
<proteinExistence type="predicted"/>
<gene>
    <name evidence="2" type="ORF">BCF88_10168</name>
</gene>
<dbReference type="PROSITE" id="PS51257">
    <property type="entry name" value="PROKAR_LIPOPROTEIN"/>
    <property type="match status" value="1"/>
</dbReference>
<reference evidence="2 3" key="1">
    <citation type="submission" date="2018-06" db="EMBL/GenBank/DDBJ databases">
        <title>Genomic Encyclopedia of Archaeal and Bacterial Type Strains, Phase II (KMG-II): from individual species to whole genera.</title>
        <authorList>
            <person name="Goeker M."/>
        </authorList>
    </citation>
    <scope>NUCLEOTIDE SEQUENCE [LARGE SCALE GENOMIC DNA]</scope>
    <source>
        <strain evidence="2 3">ATCC 29103</strain>
    </source>
</reference>
<evidence type="ECO:0000313" key="2">
    <source>
        <dbReference type="EMBL" id="PYF43750.1"/>
    </source>
</evidence>
<dbReference type="Proteomes" id="UP000247715">
    <property type="component" value="Unassembled WGS sequence"/>
</dbReference>
<name>A0A318U5M3_9BACT</name>
<evidence type="ECO:0000313" key="3">
    <source>
        <dbReference type="Proteomes" id="UP000247715"/>
    </source>
</evidence>